<dbReference type="EMBL" id="CP133164">
    <property type="protein sequence ID" value="WMN19359.1"/>
    <property type="molecule type" value="Genomic_DNA"/>
</dbReference>
<reference evidence="2 3" key="1">
    <citation type="journal article" date="2023" name="Access Microbiol">
        <title>The genome of a steinernematid-associated Pseudomonas piscis bacterium encodes the biosynthesis of insect toxins.</title>
        <authorList>
            <person name="Awori R.M."/>
            <person name="Hendre P."/>
            <person name="Amugune N.O."/>
        </authorList>
    </citation>
    <scope>NUCLEOTIDE SEQUENCE [LARGE SCALE GENOMIC DNA]</scope>
    <source>
        <strain evidence="2 3">75</strain>
    </source>
</reference>
<protein>
    <submittedName>
        <fullName evidence="2">Uncharacterized protein</fullName>
    </submittedName>
</protein>
<evidence type="ECO:0000256" key="1">
    <source>
        <dbReference type="SAM" id="MobiDB-lite"/>
    </source>
</evidence>
<keyword evidence="3" id="KW-1185">Reference proteome</keyword>
<organism evidence="2 3">
    <name type="scientific">Pseudomonas piscis</name>
    <dbReference type="NCBI Taxonomy" id="2614538"/>
    <lineage>
        <taxon>Bacteria</taxon>
        <taxon>Pseudomonadati</taxon>
        <taxon>Pseudomonadota</taxon>
        <taxon>Gammaproteobacteria</taxon>
        <taxon>Pseudomonadales</taxon>
        <taxon>Pseudomonadaceae</taxon>
        <taxon>Pseudomonas</taxon>
    </lineage>
</organism>
<gene>
    <name evidence="2" type="ORF">QL104_08100</name>
</gene>
<name>A0ABY9NLB2_9PSED</name>
<dbReference type="RefSeq" id="WP_158091410.1">
    <property type="nucleotide sequence ID" value="NZ_CP133164.1"/>
</dbReference>
<accession>A0ABY9NLB2</accession>
<evidence type="ECO:0000313" key="3">
    <source>
        <dbReference type="Proteomes" id="UP001237292"/>
    </source>
</evidence>
<evidence type="ECO:0000313" key="2">
    <source>
        <dbReference type="EMBL" id="WMN19359.1"/>
    </source>
</evidence>
<feature type="region of interest" description="Disordered" evidence="1">
    <location>
        <begin position="1"/>
        <end position="52"/>
    </location>
</feature>
<sequence length="52" mass="5007">MLASSLDGGDDNGFAGAGEIAGKKSPISQGVRSGIGTEGARSAKGGSMREPA</sequence>
<proteinExistence type="predicted"/>
<dbReference type="Proteomes" id="UP001237292">
    <property type="component" value="Chromosome"/>
</dbReference>